<evidence type="ECO:0000256" key="6">
    <source>
        <dbReference type="ARBA" id="ARBA00032976"/>
    </source>
</evidence>
<evidence type="ECO:0000313" key="9">
    <source>
        <dbReference type="EMBL" id="MFD0980281.1"/>
    </source>
</evidence>
<comment type="function">
    <text evidence="1">Is involved in generating a small heat-stable compound (Nod), an acylated oligomer of N-acetylglucosamine, that stimulates mitosis in various plant protoplasts.</text>
</comment>
<sequence length="235" mass="26041">MGQRKLAVLAFHKIGAPSDPNWPTWNYIPTNVFRRMLGVVDTSPWEPVDAARFRQGLDDPDNMPERALLITFDDGYLSTLTEATPCLQAFGFPAVVFVPTRYVGGTNSFDNGVEPEERMCGWADLVELARRGVEVQGHTVSHPHLSSLASDQQERELTESRDLLSERLGAVVDLLAYPYGDDDSARLSSDRLARMGYRAAFLYGGGIAPVPLKDPFRIPRFALGPDSDLAEMLKD</sequence>
<evidence type="ECO:0000256" key="1">
    <source>
        <dbReference type="ARBA" id="ARBA00003236"/>
    </source>
</evidence>
<comment type="caution">
    <text evidence="9">The sequence shown here is derived from an EMBL/GenBank/DDBJ whole genome shotgun (WGS) entry which is preliminary data.</text>
</comment>
<evidence type="ECO:0000256" key="2">
    <source>
        <dbReference type="ARBA" id="ARBA00004613"/>
    </source>
</evidence>
<dbReference type="PROSITE" id="PS51677">
    <property type="entry name" value="NODB"/>
    <property type="match status" value="1"/>
</dbReference>
<evidence type="ECO:0000259" key="8">
    <source>
        <dbReference type="PROSITE" id="PS51677"/>
    </source>
</evidence>
<comment type="similarity">
    <text evidence="3">Belongs to the polysaccharide deacetylase family.</text>
</comment>
<proteinExistence type="inferred from homology"/>
<reference evidence="10" key="1">
    <citation type="journal article" date="2019" name="Int. J. Syst. Evol. Microbiol.">
        <title>The Global Catalogue of Microorganisms (GCM) 10K type strain sequencing project: providing services to taxonomists for standard genome sequencing and annotation.</title>
        <authorList>
            <consortium name="The Broad Institute Genomics Platform"/>
            <consortium name="The Broad Institute Genome Sequencing Center for Infectious Disease"/>
            <person name="Wu L."/>
            <person name="Ma J."/>
        </authorList>
    </citation>
    <scope>NUCLEOTIDE SEQUENCE [LARGE SCALE GENOMIC DNA]</scope>
    <source>
        <strain evidence="10">CCUG 60524</strain>
    </source>
</reference>
<evidence type="ECO:0000256" key="7">
    <source>
        <dbReference type="SAM" id="MobiDB-lite"/>
    </source>
</evidence>
<dbReference type="InterPro" id="IPR011330">
    <property type="entry name" value="Glyco_hydro/deAcase_b/a-brl"/>
</dbReference>
<dbReference type="Pfam" id="PF01522">
    <property type="entry name" value="Polysacc_deac_1"/>
    <property type="match status" value="1"/>
</dbReference>
<keyword evidence="9" id="KW-0378">Hydrolase</keyword>
<evidence type="ECO:0000313" key="10">
    <source>
        <dbReference type="Proteomes" id="UP001597108"/>
    </source>
</evidence>
<dbReference type="InterPro" id="IPR002509">
    <property type="entry name" value="NODB_dom"/>
</dbReference>
<dbReference type="GO" id="GO:0016787">
    <property type="term" value="F:hydrolase activity"/>
    <property type="evidence" value="ECO:0007669"/>
    <property type="project" value="UniProtKB-KW"/>
</dbReference>
<comment type="subcellular location">
    <subcellularLocation>
        <location evidence="2">Secreted</location>
    </subcellularLocation>
</comment>
<dbReference type="Gene3D" id="3.20.20.370">
    <property type="entry name" value="Glycoside hydrolase/deacetylase"/>
    <property type="match status" value="1"/>
</dbReference>
<dbReference type="PANTHER" id="PTHR34216:SF3">
    <property type="entry name" value="POLY-BETA-1,6-N-ACETYL-D-GLUCOSAMINE N-DEACETYLASE"/>
    <property type="match status" value="1"/>
</dbReference>
<evidence type="ECO:0000256" key="4">
    <source>
        <dbReference type="ARBA" id="ARBA00020071"/>
    </source>
</evidence>
<accession>A0ABW3IQQ2</accession>
<feature type="region of interest" description="Disordered" evidence="7">
    <location>
        <begin position="141"/>
        <end position="160"/>
    </location>
</feature>
<dbReference type="EMBL" id="JBHTJT010000013">
    <property type="protein sequence ID" value="MFD0980281.1"/>
    <property type="molecule type" value="Genomic_DNA"/>
</dbReference>
<keyword evidence="10" id="KW-1185">Reference proteome</keyword>
<dbReference type="PANTHER" id="PTHR34216">
    <property type="match status" value="1"/>
</dbReference>
<gene>
    <name evidence="9" type="ORF">ACFQ2S_11525</name>
</gene>
<feature type="domain" description="NodB homology" evidence="8">
    <location>
        <begin position="66"/>
        <end position="235"/>
    </location>
</feature>
<keyword evidence="5" id="KW-0732">Signal</keyword>
<protein>
    <recommendedName>
        <fullName evidence="4">Chitooligosaccharide deacetylase</fullName>
    </recommendedName>
    <alternativeName>
        <fullName evidence="6">Nodulation protein B</fullName>
    </alternativeName>
</protein>
<evidence type="ECO:0000256" key="3">
    <source>
        <dbReference type="ARBA" id="ARBA00010973"/>
    </source>
</evidence>
<dbReference type="InterPro" id="IPR051398">
    <property type="entry name" value="Polysacch_Deacetylase"/>
</dbReference>
<dbReference type="CDD" id="cd10918">
    <property type="entry name" value="CE4_NodB_like_5s_6s"/>
    <property type="match status" value="1"/>
</dbReference>
<name>A0ABW3IQQ2_9RHOB</name>
<organism evidence="9 10">
    <name type="scientific">Tropicimonas aquimaris</name>
    <dbReference type="NCBI Taxonomy" id="914152"/>
    <lineage>
        <taxon>Bacteria</taxon>
        <taxon>Pseudomonadati</taxon>
        <taxon>Pseudomonadota</taxon>
        <taxon>Alphaproteobacteria</taxon>
        <taxon>Rhodobacterales</taxon>
        <taxon>Roseobacteraceae</taxon>
        <taxon>Tropicimonas</taxon>
    </lineage>
</organism>
<dbReference type="SUPFAM" id="SSF88713">
    <property type="entry name" value="Glycoside hydrolase/deacetylase"/>
    <property type="match status" value="1"/>
</dbReference>
<dbReference type="RefSeq" id="WP_386074599.1">
    <property type="nucleotide sequence ID" value="NZ_JBHTJT010000013.1"/>
</dbReference>
<evidence type="ECO:0000256" key="5">
    <source>
        <dbReference type="ARBA" id="ARBA00022729"/>
    </source>
</evidence>
<dbReference type="Proteomes" id="UP001597108">
    <property type="component" value="Unassembled WGS sequence"/>
</dbReference>